<feature type="transmembrane region" description="Helical" evidence="1">
    <location>
        <begin position="111"/>
        <end position="131"/>
    </location>
</feature>
<evidence type="ECO:0000256" key="1">
    <source>
        <dbReference type="SAM" id="Phobius"/>
    </source>
</evidence>
<feature type="transmembrane region" description="Helical" evidence="1">
    <location>
        <begin position="53"/>
        <end position="74"/>
    </location>
</feature>
<evidence type="ECO:0008006" key="4">
    <source>
        <dbReference type="Google" id="ProtNLM"/>
    </source>
</evidence>
<comment type="caution">
    <text evidence="2">The sequence shown here is derived from an EMBL/GenBank/DDBJ whole genome shotgun (WGS) entry which is preliminary data.</text>
</comment>
<keyword evidence="3" id="KW-1185">Reference proteome</keyword>
<keyword evidence="1" id="KW-0472">Membrane</keyword>
<keyword evidence="1" id="KW-1133">Transmembrane helix</keyword>
<feature type="transmembrane region" description="Helical" evidence="1">
    <location>
        <begin position="86"/>
        <end position="105"/>
    </location>
</feature>
<name>A0A4R9K2T1_9LEPT</name>
<dbReference type="Proteomes" id="UP000297693">
    <property type="component" value="Unassembled WGS sequence"/>
</dbReference>
<proteinExistence type="predicted"/>
<reference evidence="2" key="1">
    <citation type="journal article" date="2019" name="PLoS Negl. Trop. Dis.">
        <title>Revisiting the worldwide diversity of Leptospira species in the environment.</title>
        <authorList>
            <person name="Vincent A.T."/>
            <person name="Schiettekatte O."/>
            <person name="Bourhy P."/>
            <person name="Veyrier F.J."/>
            <person name="Picardeau M."/>
        </authorList>
    </citation>
    <scope>NUCLEOTIDE SEQUENCE [LARGE SCALE GENOMIC DNA]</scope>
    <source>
        <strain evidence="2">201702476</strain>
    </source>
</reference>
<organism evidence="2 3">
    <name type="scientific">Leptospira ognonensis</name>
    <dbReference type="NCBI Taxonomy" id="2484945"/>
    <lineage>
        <taxon>Bacteria</taxon>
        <taxon>Pseudomonadati</taxon>
        <taxon>Spirochaetota</taxon>
        <taxon>Spirochaetia</taxon>
        <taxon>Leptospirales</taxon>
        <taxon>Leptospiraceae</taxon>
        <taxon>Leptospira</taxon>
    </lineage>
</organism>
<feature type="transmembrane region" description="Helical" evidence="1">
    <location>
        <begin position="12"/>
        <end position="33"/>
    </location>
</feature>
<gene>
    <name evidence="2" type="ORF">EHQ58_10325</name>
</gene>
<evidence type="ECO:0000313" key="2">
    <source>
        <dbReference type="EMBL" id="TGL58528.1"/>
    </source>
</evidence>
<dbReference type="AlphaFoldDB" id="A0A4R9K2T1"/>
<evidence type="ECO:0000313" key="3">
    <source>
        <dbReference type="Proteomes" id="UP000297693"/>
    </source>
</evidence>
<accession>A0A4R9K2T1</accession>
<dbReference type="EMBL" id="RQGD01000033">
    <property type="protein sequence ID" value="TGL58528.1"/>
    <property type="molecule type" value="Genomic_DNA"/>
</dbReference>
<protein>
    <recommendedName>
        <fullName evidence="4">DUF1761 domain-containing protein</fullName>
    </recommendedName>
</protein>
<sequence length="137" mass="15232">MNDNSKMIKGMLLGGVTAFVFVFIFEYLVHGLLMRGLYEATMHVWRPQADSNMFVMLLSQFLFAMAIAFFYPIVGPDKECKKAVPFGFGLGLVLAMPQIASYSYLPIPISISLIWAAASFIKAFGATYIVAKISNRD</sequence>
<keyword evidence="1" id="KW-0812">Transmembrane</keyword>
<dbReference type="RefSeq" id="WP_135623828.1">
    <property type="nucleotide sequence ID" value="NZ_RQGD01000033.1"/>
</dbReference>